<dbReference type="Gene3D" id="3.40.50.1000">
    <property type="entry name" value="HAD superfamily/HAD-like"/>
    <property type="match status" value="1"/>
</dbReference>
<accession>A0A3S1K445</accession>
<dbReference type="GO" id="GO:0000287">
    <property type="term" value="F:magnesium ion binding"/>
    <property type="evidence" value="ECO:0007669"/>
    <property type="project" value="TreeGrafter"/>
</dbReference>
<evidence type="ECO:0000313" key="2">
    <source>
        <dbReference type="Proteomes" id="UP000279446"/>
    </source>
</evidence>
<dbReference type="Proteomes" id="UP000279446">
    <property type="component" value="Unassembled WGS sequence"/>
</dbReference>
<dbReference type="InterPro" id="IPR023214">
    <property type="entry name" value="HAD_sf"/>
</dbReference>
<dbReference type="SFLD" id="SFLDG01140">
    <property type="entry name" value="C2.B:_Phosphomannomutase_and_P"/>
    <property type="match status" value="1"/>
</dbReference>
<dbReference type="OrthoDB" id="9790031at2"/>
<dbReference type="GO" id="GO:0016791">
    <property type="term" value="F:phosphatase activity"/>
    <property type="evidence" value="ECO:0007669"/>
    <property type="project" value="TreeGrafter"/>
</dbReference>
<dbReference type="PANTHER" id="PTHR10000:SF8">
    <property type="entry name" value="HAD SUPERFAMILY HYDROLASE-LIKE, TYPE 3"/>
    <property type="match status" value="1"/>
</dbReference>
<dbReference type="Gene3D" id="3.30.1240.10">
    <property type="match status" value="1"/>
</dbReference>
<dbReference type="AlphaFoldDB" id="A0A3S1K445"/>
<dbReference type="EMBL" id="RZNY01000019">
    <property type="protein sequence ID" value="RUT43441.1"/>
    <property type="molecule type" value="Genomic_DNA"/>
</dbReference>
<dbReference type="NCBIfam" id="TIGR00099">
    <property type="entry name" value="Cof-subfamily"/>
    <property type="match status" value="1"/>
</dbReference>
<dbReference type="GO" id="GO:0005829">
    <property type="term" value="C:cytosol"/>
    <property type="evidence" value="ECO:0007669"/>
    <property type="project" value="TreeGrafter"/>
</dbReference>
<dbReference type="InterPro" id="IPR000150">
    <property type="entry name" value="Cof"/>
</dbReference>
<dbReference type="SFLD" id="SFLDS00003">
    <property type="entry name" value="Haloacid_Dehalogenase"/>
    <property type="match status" value="1"/>
</dbReference>
<proteinExistence type="predicted"/>
<dbReference type="CDD" id="cd07516">
    <property type="entry name" value="HAD_Pase"/>
    <property type="match status" value="1"/>
</dbReference>
<organism evidence="1 2">
    <name type="scientific">Paenibacillus anaericanus</name>
    <dbReference type="NCBI Taxonomy" id="170367"/>
    <lineage>
        <taxon>Bacteria</taxon>
        <taxon>Bacillati</taxon>
        <taxon>Bacillota</taxon>
        <taxon>Bacilli</taxon>
        <taxon>Bacillales</taxon>
        <taxon>Paenibacillaceae</taxon>
        <taxon>Paenibacillus</taxon>
    </lineage>
</organism>
<dbReference type="Pfam" id="PF08282">
    <property type="entry name" value="Hydrolase_3"/>
    <property type="match status" value="1"/>
</dbReference>
<gene>
    <name evidence="1" type="ORF">EJP82_19975</name>
</gene>
<evidence type="ECO:0000313" key="1">
    <source>
        <dbReference type="EMBL" id="RUT43441.1"/>
    </source>
</evidence>
<dbReference type="PANTHER" id="PTHR10000">
    <property type="entry name" value="PHOSPHOSERINE PHOSPHATASE"/>
    <property type="match status" value="1"/>
</dbReference>
<dbReference type="PROSITE" id="PS01228">
    <property type="entry name" value="COF_1"/>
    <property type="match status" value="1"/>
</dbReference>
<comment type="caution">
    <text evidence="1">The sequence shown here is derived from an EMBL/GenBank/DDBJ whole genome shotgun (WGS) entry which is preliminary data.</text>
</comment>
<keyword evidence="2" id="KW-1185">Reference proteome</keyword>
<sequence>MKYKLIALDVDGTLLSDNHELTEGTMETIKKIAEQGTEFVLCTGRAPGSSIPFMKQMGLEGYIITHNGAATVDVRTEEIIHEFAMNPHGLDSYIDYCHKNNVHFDVNTTFALYVQGAAGLSQEALDLYGKFMVVPKELPGWADMSEPIVKFTVTGQMEELDKVYADWSLWTQEFNMLRSGDFFIDLMHKEASKGAALKKLAEKRGIPAENVMAIGNYYNDLTMLTFAGLGVAMENSPLEVKAAANAITASNNDEGVKLALQKHCL</sequence>
<dbReference type="InterPro" id="IPR036412">
    <property type="entry name" value="HAD-like_sf"/>
</dbReference>
<protein>
    <submittedName>
        <fullName evidence="1">HAD family phosphatase</fullName>
    </submittedName>
</protein>
<name>A0A3S1K445_9BACL</name>
<dbReference type="SUPFAM" id="SSF56784">
    <property type="entry name" value="HAD-like"/>
    <property type="match status" value="1"/>
</dbReference>
<reference evidence="1 2" key="1">
    <citation type="submission" date="2018-12" db="EMBL/GenBank/DDBJ databases">
        <authorList>
            <person name="Sun L."/>
            <person name="Chen Z."/>
        </authorList>
    </citation>
    <scope>NUCLEOTIDE SEQUENCE [LARGE SCALE GENOMIC DNA]</scope>
    <source>
        <strain evidence="1 2">DSM 15890</strain>
    </source>
</reference>
<dbReference type="RefSeq" id="WP_127193831.1">
    <property type="nucleotide sequence ID" value="NZ_RZNY01000019.1"/>
</dbReference>
<dbReference type="NCBIfam" id="TIGR01484">
    <property type="entry name" value="HAD-SF-IIB"/>
    <property type="match status" value="1"/>
</dbReference>
<dbReference type="InterPro" id="IPR006379">
    <property type="entry name" value="HAD-SF_hydro_IIB"/>
</dbReference>